<dbReference type="AlphaFoldDB" id="A0A0K9YVQ3"/>
<dbReference type="EMBL" id="BJON01000015">
    <property type="protein sequence ID" value="GED70175.1"/>
    <property type="molecule type" value="Genomic_DNA"/>
</dbReference>
<dbReference type="RefSeq" id="WP_049738834.1">
    <property type="nucleotide sequence ID" value="NZ_BJON01000015.1"/>
</dbReference>
<dbReference type="STRING" id="54915.ADS79_13170"/>
<reference evidence="1 4" key="3">
    <citation type="submission" date="2019-06" db="EMBL/GenBank/DDBJ databases">
        <title>Whole genome shotgun sequence of Brevibacillus reuszeri NBRC 15719.</title>
        <authorList>
            <person name="Hosoyama A."/>
            <person name="Uohara A."/>
            <person name="Ohji S."/>
            <person name="Ichikawa N."/>
        </authorList>
    </citation>
    <scope>NUCLEOTIDE SEQUENCE [LARGE SCALE GENOMIC DNA]</scope>
    <source>
        <strain evidence="1 4">NBRC 15719</strain>
    </source>
</reference>
<evidence type="ECO:0000313" key="1">
    <source>
        <dbReference type="EMBL" id="GED70175.1"/>
    </source>
</evidence>
<dbReference type="Proteomes" id="UP000036834">
    <property type="component" value="Unassembled WGS sequence"/>
</dbReference>
<evidence type="ECO:0000313" key="3">
    <source>
        <dbReference type="Proteomes" id="UP000036834"/>
    </source>
</evidence>
<reference evidence="3" key="1">
    <citation type="submission" date="2015-07" db="EMBL/GenBank/DDBJ databases">
        <title>Genome sequencing project for genomic taxonomy and phylogenomics of Bacillus-like bacteria.</title>
        <authorList>
            <person name="Liu B."/>
            <person name="Wang J."/>
            <person name="Zhu Y."/>
            <person name="Liu G."/>
            <person name="Chen Q."/>
            <person name="Chen Z."/>
            <person name="Lan J."/>
            <person name="Che J."/>
            <person name="Ge C."/>
            <person name="Shi H."/>
            <person name="Pan Z."/>
            <person name="Liu X."/>
        </authorList>
    </citation>
    <scope>NUCLEOTIDE SEQUENCE [LARGE SCALE GENOMIC DNA]</scope>
    <source>
        <strain evidence="3">DSM 9887</strain>
    </source>
</reference>
<dbReference type="OrthoDB" id="1683573at2"/>
<evidence type="ECO:0000313" key="4">
    <source>
        <dbReference type="Proteomes" id="UP000319578"/>
    </source>
</evidence>
<dbReference type="EMBL" id="LGIQ01000007">
    <property type="protein sequence ID" value="KNB72789.1"/>
    <property type="molecule type" value="Genomic_DNA"/>
</dbReference>
<sequence length="76" mass="8778">MILYSIIPTETVFEGMEQVEKQELKEIVNGHATMLVEQTGPFEGRIVRLISPDPQDYLKPHYAPGQKVHFQPEWLV</sequence>
<reference evidence="2" key="2">
    <citation type="submission" date="2015-07" db="EMBL/GenBank/DDBJ databases">
        <title>MeaNS - Measles Nucleotide Surveillance Program.</title>
        <authorList>
            <person name="Tran T."/>
            <person name="Druce J."/>
        </authorList>
    </citation>
    <scope>NUCLEOTIDE SEQUENCE</scope>
    <source>
        <strain evidence="2">DSM 9887</strain>
    </source>
</reference>
<gene>
    <name evidence="2" type="ORF">ADS79_13170</name>
    <name evidence="1" type="ORF">BRE01_38770</name>
</gene>
<evidence type="ECO:0000313" key="2">
    <source>
        <dbReference type="EMBL" id="KNB72789.1"/>
    </source>
</evidence>
<protein>
    <submittedName>
        <fullName evidence="2">Uncharacterized protein</fullName>
    </submittedName>
</protein>
<dbReference type="Proteomes" id="UP000319578">
    <property type="component" value="Unassembled WGS sequence"/>
</dbReference>
<proteinExistence type="predicted"/>
<organism evidence="2 3">
    <name type="scientific">Brevibacillus reuszeri</name>
    <dbReference type="NCBI Taxonomy" id="54915"/>
    <lineage>
        <taxon>Bacteria</taxon>
        <taxon>Bacillati</taxon>
        <taxon>Bacillota</taxon>
        <taxon>Bacilli</taxon>
        <taxon>Bacillales</taxon>
        <taxon>Paenibacillaceae</taxon>
        <taxon>Brevibacillus</taxon>
    </lineage>
</organism>
<dbReference type="InterPro" id="IPR025619">
    <property type="entry name" value="YlzJ"/>
</dbReference>
<dbReference type="Pfam" id="PF14035">
    <property type="entry name" value="YlzJ"/>
    <property type="match status" value="1"/>
</dbReference>
<accession>A0A0K9YVQ3</accession>
<keyword evidence="4" id="KW-1185">Reference proteome</keyword>
<comment type="caution">
    <text evidence="2">The sequence shown here is derived from an EMBL/GenBank/DDBJ whole genome shotgun (WGS) entry which is preliminary data.</text>
</comment>
<name>A0A0K9YVQ3_9BACL</name>
<dbReference type="PATRIC" id="fig|54915.3.peg.1624"/>